<name>A0A1J0R724_9TRYP</name>
<organism evidence="9">
    <name type="scientific">Trypanosoma brucei</name>
    <dbReference type="NCBI Taxonomy" id="5691"/>
    <lineage>
        <taxon>Eukaryota</taxon>
        <taxon>Discoba</taxon>
        <taxon>Euglenozoa</taxon>
        <taxon>Kinetoplastea</taxon>
        <taxon>Metakinetoplastina</taxon>
        <taxon>Trypanosomatida</taxon>
        <taxon>Trypanosomatidae</taxon>
        <taxon>Trypanosoma</taxon>
    </lineage>
</organism>
<dbReference type="AlphaFoldDB" id="A0A1J0R724"/>
<dbReference type="SUPFAM" id="SSF58087">
    <property type="entry name" value="Variant surface glycoprotein (N-terminal domain)"/>
    <property type="match status" value="1"/>
</dbReference>
<evidence type="ECO:0000256" key="5">
    <source>
        <dbReference type="ARBA" id="ARBA00023180"/>
    </source>
</evidence>
<keyword evidence="5" id="KW-0325">Glycoprotein</keyword>
<proteinExistence type="predicted"/>
<evidence type="ECO:0000256" key="4">
    <source>
        <dbReference type="ARBA" id="ARBA00023136"/>
    </source>
</evidence>
<dbReference type="VEuPathDB" id="TriTrypDB:Tb427_000188300"/>
<evidence type="ECO:0000259" key="8">
    <source>
        <dbReference type="Pfam" id="PF00913"/>
    </source>
</evidence>
<dbReference type="Gene3D" id="1.10.470.10">
    <property type="entry name" value="Variant Surface Glycoprotein, subunit A, domain 2"/>
    <property type="match status" value="1"/>
</dbReference>
<dbReference type="EMBL" id="KX699709">
    <property type="protein sequence ID" value="APD73665.1"/>
    <property type="molecule type" value="Genomic_DNA"/>
</dbReference>
<comment type="subcellular location">
    <subcellularLocation>
        <location evidence="1">Cell membrane</location>
        <topology evidence="1">Lipid-anchor</topology>
        <topology evidence="1">GPI-anchor</topology>
    </subcellularLocation>
</comment>
<dbReference type="InterPro" id="IPR001812">
    <property type="entry name" value="Trypano_VSG_A_N_dom"/>
</dbReference>
<dbReference type="GO" id="GO:0098552">
    <property type="term" value="C:side of membrane"/>
    <property type="evidence" value="ECO:0007669"/>
    <property type="project" value="UniProtKB-KW"/>
</dbReference>
<evidence type="ECO:0000256" key="2">
    <source>
        <dbReference type="ARBA" id="ARBA00022475"/>
    </source>
</evidence>
<dbReference type="Gene3D" id="3.90.150.10">
    <property type="entry name" value="Variant Surface Glycoprotein, subunit A domain 1"/>
    <property type="match status" value="1"/>
</dbReference>
<evidence type="ECO:0000256" key="7">
    <source>
        <dbReference type="SAM" id="MobiDB-lite"/>
    </source>
</evidence>
<dbReference type="GO" id="GO:0005886">
    <property type="term" value="C:plasma membrane"/>
    <property type="evidence" value="ECO:0007669"/>
    <property type="project" value="UniProtKB-SubCell"/>
</dbReference>
<sequence length="338" mass="35243">MAFLLALLTQAEATHNAFDETAVKKLCNLATSLQNAAGVANTKLFNLAAAAAKSKLLIEALTTQNNDTAVVFAAAAMQADSCGISAASKLKERIPKALAATTTASMGAGALTSFVEMLQKMTDTGNRKCISSRSGTASNLLEDPTKLGCPAYSIESPGTSADFDSKHIKATGFTEFTSVPTSLIVGGDNNCAFLKGGGDLVTDLWGSTAKKIIGGLIEITGNAATSATAGVQKADNIATNFEPAGAVNTMAKKLMKAIATIKSIPEPCCTATEDGLLEHLLNPENLKPHLTTALKSLKRQTKGKEDQQITDLNNKVAGKPQSKLSSSKQNYPKLRAKH</sequence>
<accession>A0A1J0R724</accession>
<evidence type="ECO:0000313" key="9">
    <source>
        <dbReference type="EMBL" id="APD73665.1"/>
    </source>
</evidence>
<evidence type="ECO:0000256" key="3">
    <source>
        <dbReference type="ARBA" id="ARBA00022622"/>
    </source>
</evidence>
<reference evidence="9" key="1">
    <citation type="submission" date="2016-08" db="EMBL/GenBank/DDBJ databases">
        <title>VSG repertoire of Trypanosoma brucei EATRO 1125.</title>
        <authorList>
            <person name="Cross G.A."/>
        </authorList>
    </citation>
    <scope>NUCLEOTIDE SEQUENCE</scope>
    <source>
        <strain evidence="9">EATRO 1125</strain>
    </source>
</reference>
<feature type="domain" description="Trypanosome variant surface glycoprotein A-type N-terminal" evidence="8">
    <location>
        <begin position="2"/>
        <end position="316"/>
    </location>
</feature>
<evidence type="ECO:0000256" key="1">
    <source>
        <dbReference type="ARBA" id="ARBA00004609"/>
    </source>
</evidence>
<dbReference type="Pfam" id="PF00913">
    <property type="entry name" value="Trypan_glycop"/>
    <property type="match status" value="1"/>
</dbReference>
<evidence type="ECO:0000256" key="6">
    <source>
        <dbReference type="ARBA" id="ARBA00023288"/>
    </source>
</evidence>
<keyword evidence="4" id="KW-0472">Membrane</keyword>
<keyword evidence="6" id="KW-0449">Lipoprotein</keyword>
<keyword evidence="2" id="KW-1003">Cell membrane</keyword>
<protein>
    <submittedName>
        <fullName evidence="9">Variant surface glycoprotein 1125.1463</fullName>
    </submittedName>
</protein>
<dbReference type="GO" id="GO:0042783">
    <property type="term" value="P:symbiont-mediated evasion of host immune response"/>
    <property type="evidence" value="ECO:0007669"/>
    <property type="project" value="InterPro"/>
</dbReference>
<keyword evidence="3" id="KW-0336">GPI-anchor</keyword>
<feature type="region of interest" description="Disordered" evidence="7">
    <location>
        <begin position="299"/>
        <end position="338"/>
    </location>
</feature>